<proteinExistence type="inferred from homology"/>
<dbReference type="InterPro" id="IPR042097">
    <property type="entry name" value="Aminopeptidase_N-like_N_sf"/>
</dbReference>
<evidence type="ECO:0000256" key="6">
    <source>
        <dbReference type="ARBA" id="ARBA00022438"/>
    </source>
</evidence>
<dbReference type="GO" id="GO:0008270">
    <property type="term" value="F:zinc ion binding"/>
    <property type="evidence" value="ECO:0007669"/>
    <property type="project" value="InterPro"/>
</dbReference>
<sequence length="520" mass="58737">MNIYSKLLPAIFLLLGTGGLTMAQDVRADVQHYNIFLTLNDQTDKISAVTAITVRFTQDVPELSLDLVGRSSRDTGMAISAVTEGKVKVPFKQHSESVRLTVRAKKGEIHTYRIAYSGIPANGMIISTNKFGKRTFFTDNWPNRAHYWLPSIDHPSDKATVEFTVVAPAHYTVIANGLKKEETTLPGQLKRTRYAETVVLPTKVFAVGVADFAVDHSGDVTDIPVYSYVFPENKVQGFQDYAKAVEILQFFIDKIGPYAYKKLANVQSKTMFGGMENASTIFYEEGSVGSKFIEELIAHEVAHQWFGDAVTESSWEHVWLSEGFATYMTLVYMEHKYGTDTLKEELRTDRKKIVSFAARRHTPVIDTSRQGGYMQLLNANSYQKGSWILHMLRRQVGDTAFWKGIRAYFAAYNGRNANTQDFKREMEKASGQDLGTFFQQWLYTPGMPIVSVRKGTEPHTMIIEQKQDSLFTFPLEFKATGSSALQHITIKDRITVVRVPGAEEIQIDPEINLLIKDDWK</sequence>
<feature type="chain" id="PRO_5025442225" description="Aminopeptidase N" evidence="12">
    <location>
        <begin position="24"/>
        <end position="520"/>
    </location>
</feature>
<feature type="domain" description="Peptidase M1 membrane alanine aminopeptidase" evidence="13">
    <location>
        <begin position="243"/>
        <end position="441"/>
    </location>
</feature>
<evidence type="ECO:0000256" key="3">
    <source>
        <dbReference type="ARBA" id="ARBA00010136"/>
    </source>
</evidence>
<organism evidence="15 16">
    <name type="scientific">Chitinophaga agri</name>
    <dbReference type="NCBI Taxonomy" id="2703787"/>
    <lineage>
        <taxon>Bacteria</taxon>
        <taxon>Pseudomonadati</taxon>
        <taxon>Bacteroidota</taxon>
        <taxon>Chitinophagia</taxon>
        <taxon>Chitinophagales</taxon>
        <taxon>Chitinophagaceae</taxon>
        <taxon>Chitinophaga</taxon>
    </lineage>
</organism>
<dbReference type="GO" id="GO:0016020">
    <property type="term" value="C:membrane"/>
    <property type="evidence" value="ECO:0007669"/>
    <property type="project" value="TreeGrafter"/>
</dbReference>
<keyword evidence="11" id="KW-0482">Metalloprotease</keyword>
<dbReference type="GO" id="GO:0005615">
    <property type="term" value="C:extracellular space"/>
    <property type="evidence" value="ECO:0007669"/>
    <property type="project" value="TreeGrafter"/>
</dbReference>
<dbReference type="PRINTS" id="PR00756">
    <property type="entry name" value="ALADIPTASE"/>
</dbReference>
<evidence type="ECO:0000256" key="2">
    <source>
        <dbReference type="ARBA" id="ARBA00001947"/>
    </source>
</evidence>
<dbReference type="Proteomes" id="UP000476411">
    <property type="component" value="Chromosome"/>
</dbReference>
<dbReference type="SUPFAM" id="SSF55486">
    <property type="entry name" value="Metalloproteases ('zincins'), catalytic domain"/>
    <property type="match status" value="1"/>
</dbReference>
<dbReference type="Gene3D" id="1.10.390.10">
    <property type="entry name" value="Neutral Protease Domain 2"/>
    <property type="match status" value="1"/>
</dbReference>
<evidence type="ECO:0000256" key="11">
    <source>
        <dbReference type="ARBA" id="ARBA00023049"/>
    </source>
</evidence>
<dbReference type="AlphaFoldDB" id="A0A6B9ZQN3"/>
<gene>
    <name evidence="15" type="ORF">GWR21_08225</name>
</gene>
<feature type="signal peptide" evidence="12">
    <location>
        <begin position="1"/>
        <end position="23"/>
    </location>
</feature>
<keyword evidence="6" id="KW-0031">Aminopeptidase</keyword>
<keyword evidence="7" id="KW-0645">Protease</keyword>
<reference evidence="15 16" key="1">
    <citation type="submission" date="2020-01" db="EMBL/GenBank/DDBJ databases">
        <title>Complete genome sequence of Chitinophaga sp. H33E-04 isolated from quinoa roots.</title>
        <authorList>
            <person name="Weon H.-Y."/>
            <person name="Lee S.A."/>
        </authorList>
    </citation>
    <scope>NUCLEOTIDE SEQUENCE [LARGE SCALE GENOMIC DNA]</scope>
    <source>
        <strain evidence="15 16">H33E-04</strain>
    </source>
</reference>
<dbReference type="GO" id="GO:0042277">
    <property type="term" value="F:peptide binding"/>
    <property type="evidence" value="ECO:0007669"/>
    <property type="project" value="TreeGrafter"/>
</dbReference>
<evidence type="ECO:0000259" key="13">
    <source>
        <dbReference type="Pfam" id="PF01433"/>
    </source>
</evidence>
<keyword evidence="16" id="KW-1185">Reference proteome</keyword>
<dbReference type="InterPro" id="IPR045357">
    <property type="entry name" value="Aminopeptidase_N-like_N"/>
</dbReference>
<dbReference type="GO" id="GO:0006508">
    <property type="term" value="P:proteolysis"/>
    <property type="evidence" value="ECO:0007669"/>
    <property type="project" value="UniProtKB-KW"/>
</dbReference>
<evidence type="ECO:0000256" key="8">
    <source>
        <dbReference type="ARBA" id="ARBA00022723"/>
    </source>
</evidence>
<feature type="domain" description="Aminopeptidase N-like N-terminal" evidence="14">
    <location>
        <begin position="31"/>
        <end position="202"/>
    </location>
</feature>
<evidence type="ECO:0000256" key="4">
    <source>
        <dbReference type="ARBA" id="ARBA00012564"/>
    </source>
</evidence>
<protein>
    <recommendedName>
        <fullName evidence="5">Aminopeptidase N</fullName>
        <ecNumber evidence="4">3.4.11.2</ecNumber>
    </recommendedName>
</protein>
<dbReference type="Pfam" id="PF01433">
    <property type="entry name" value="Peptidase_M1"/>
    <property type="match status" value="1"/>
</dbReference>
<evidence type="ECO:0000256" key="10">
    <source>
        <dbReference type="ARBA" id="ARBA00022833"/>
    </source>
</evidence>
<dbReference type="InterPro" id="IPR014782">
    <property type="entry name" value="Peptidase_M1_dom"/>
</dbReference>
<comment type="similarity">
    <text evidence="3">Belongs to the peptidase M1 family.</text>
</comment>
<evidence type="ECO:0000259" key="14">
    <source>
        <dbReference type="Pfam" id="PF17900"/>
    </source>
</evidence>
<name>A0A6B9ZQN3_9BACT</name>
<dbReference type="GO" id="GO:0070006">
    <property type="term" value="F:metalloaminopeptidase activity"/>
    <property type="evidence" value="ECO:0007669"/>
    <property type="project" value="TreeGrafter"/>
</dbReference>
<dbReference type="InterPro" id="IPR050344">
    <property type="entry name" value="Peptidase_M1_aminopeptidases"/>
</dbReference>
<dbReference type="GO" id="GO:0016285">
    <property type="term" value="F:alanyl aminopeptidase activity"/>
    <property type="evidence" value="ECO:0007669"/>
    <property type="project" value="UniProtKB-EC"/>
</dbReference>
<keyword evidence="10" id="KW-0862">Zinc</keyword>
<evidence type="ECO:0000313" key="15">
    <source>
        <dbReference type="EMBL" id="QHS63965.1"/>
    </source>
</evidence>
<dbReference type="EC" id="3.4.11.2" evidence="4"/>
<dbReference type="InterPro" id="IPR001930">
    <property type="entry name" value="Peptidase_M1"/>
</dbReference>
<evidence type="ECO:0000313" key="16">
    <source>
        <dbReference type="Proteomes" id="UP000476411"/>
    </source>
</evidence>
<evidence type="ECO:0000256" key="9">
    <source>
        <dbReference type="ARBA" id="ARBA00022801"/>
    </source>
</evidence>
<evidence type="ECO:0000256" key="7">
    <source>
        <dbReference type="ARBA" id="ARBA00022670"/>
    </source>
</evidence>
<keyword evidence="9" id="KW-0378">Hydrolase</keyword>
<comment type="cofactor">
    <cofactor evidence="2">
        <name>Zn(2+)</name>
        <dbReference type="ChEBI" id="CHEBI:29105"/>
    </cofactor>
</comment>
<dbReference type="CDD" id="cd09603">
    <property type="entry name" value="M1_APN_like"/>
    <property type="match status" value="1"/>
</dbReference>
<evidence type="ECO:0000256" key="1">
    <source>
        <dbReference type="ARBA" id="ARBA00000098"/>
    </source>
</evidence>
<evidence type="ECO:0000256" key="12">
    <source>
        <dbReference type="SAM" id="SignalP"/>
    </source>
</evidence>
<dbReference type="GO" id="GO:0043171">
    <property type="term" value="P:peptide catabolic process"/>
    <property type="evidence" value="ECO:0007669"/>
    <property type="project" value="TreeGrafter"/>
</dbReference>
<dbReference type="KEGG" id="chih:GWR21_08225"/>
<dbReference type="SUPFAM" id="SSF63737">
    <property type="entry name" value="Leukotriene A4 hydrolase N-terminal domain"/>
    <property type="match status" value="1"/>
</dbReference>
<evidence type="ECO:0000256" key="5">
    <source>
        <dbReference type="ARBA" id="ARBA00015611"/>
    </source>
</evidence>
<dbReference type="GO" id="GO:0005737">
    <property type="term" value="C:cytoplasm"/>
    <property type="evidence" value="ECO:0007669"/>
    <property type="project" value="TreeGrafter"/>
</dbReference>
<dbReference type="PANTHER" id="PTHR11533">
    <property type="entry name" value="PROTEASE M1 ZINC METALLOPROTEASE"/>
    <property type="match status" value="1"/>
</dbReference>
<keyword evidence="12" id="KW-0732">Signal</keyword>
<dbReference type="Gene3D" id="2.60.40.1730">
    <property type="entry name" value="tricorn interacting facor f3 domain"/>
    <property type="match status" value="1"/>
</dbReference>
<accession>A0A6B9ZQN3</accession>
<comment type="catalytic activity">
    <reaction evidence="1">
        <text>Release of an N-terminal amino acid, Xaa-|-Yaa- from a peptide, amide or arylamide. Xaa is preferably Ala, but may be most amino acids including Pro (slow action). When a terminal hydrophobic residue is followed by a prolyl residue, the two may be released as an intact Xaa-Pro dipeptide.</text>
        <dbReference type="EC" id="3.4.11.2"/>
    </reaction>
</comment>
<dbReference type="EMBL" id="CP048113">
    <property type="protein sequence ID" value="QHS63965.1"/>
    <property type="molecule type" value="Genomic_DNA"/>
</dbReference>
<dbReference type="InterPro" id="IPR027268">
    <property type="entry name" value="Peptidase_M4/M1_CTD_sf"/>
</dbReference>
<dbReference type="Pfam" id="PF17900">
    <property type="entry name" value="Peptidase_M1_N"/>
    <property type="match status" value="1"/>
</dbReference>
<keyword evidence="8" id="KW-0479">Metal-binding</keyword>
<dbReference type="PANTHER" id="PTHR11533:SF174">
    <property type="entry name" value="PUROMYCIN-SENSITIVE AMINOPEPTIDASE-RELATED"/>
    <property type="match status" value="1"/>
</dbReference>